<dbReference type="SUPFAM" id="SSF46689">
    <property type="entry name" value="Homeodomain-like"/>
    <property type="match status" value="1"/>
</dbReference>
<feature type="DNA-binding region" description="H-T-H motif" evidence="4">
    <location>
        <begin position="10"/>
        <end position="29"/>
    </location>
</feature>
<keyword evidence="2 4" id="KW-0238">DNA-binding</keyword>
<dbReference type="InterPro" id="IPR009057">
    <property type="entry name" value="Homeodomain-like_sf"/>
</dbReference>
<evidence type="ECO:0000256" key="1">
    <source>
        <dbReference type="ARBA" id="ARBA00023015"/>
    </source>
</evidence>
<evidence type="ECO:0000313" key="7">
    <source>
        <dbReference type="Proteomes" id="UP001056336"/>
    </source>
</evidence>
<evidence type="ECO:0000256" key="2">
    <source>
        <dbReference type="ARBA" id="ARBA00023125"/>
    </source>
</evidence>
<sequence length="178" mass="19615">MAEFGYGSLTIESVASRAQTGKASIYRRWPSKQELVMDALGCLMTGPLLRLHQSELSDDVTTREALAELMVNVGTVMAGPDGDAMRSVLGESLRDEAFSASFECDFFDPRKRALVDLLERGVERGEVRADAVDEVVAEMIAGTFIHRVLIRRKYPTRAEIDNMLDRFIMPAISPSSGA</sequence>
<evidence type="ECO:0000256" key="4">
    <source>
        <dbReference type="PROSITE-ProRule" id="PRU00335"/>
    </source>
</evidence>
<dbReference type="PANTHER" id="PTHR30055">
    <property type="entry name" value="HTH-TYPE TRANSCRIPTIONAL REGULATOR RUTR"/>
    <property type="match status" value="1"/>
</dbReference>
<reference evidence="6" key="1">
    <citation type="journal article" date="2018" name="Int. J. Syst. Evol. Microbiol.">
        <title>Jatrophihabitans telluris sp. nov., isolated from sediment soil of lava forest wetlands and the emended description of the genus Jatrophihabitans.</title>
        <authorList>
            <person name="Lee K.C."/>
            <person name="Suh M.K."/>
            <person name="Eom M.K."/>
            <person name="Kim K.K."/>
            <person name="Kim J.S."/>
            <person name="Kim D.S."/>
            <person name="Ko S.H."/>
            <person name="Shin Y.K."/>
            <person name="Lee J.S."/>
        </authorList>
    </citation>
    <scope>NUCLEOTIDE SEQUENCE</scope>
    <source>
        <strain evidence="6">N237</strain>
    </source>
</reference>
<dbReference type="Pfam" id="PF00440">
    <property type="entry name" value="TetR_N"/>
    <property type="match status" value="1"/>
</dbReference>
<reference evidence="6" key="2">
    <citation type="submission" date="2022-05" db="EMBL/GenBank/DDBJ databases">
        <authorList>
            <person name="Kim J.-S."/>
            <person name="Lee K."/>
            <person name="Suh M."/>
            <person name="Eom M."/>
            <person name="Kim J.-S."/>
            <person name="Kim D.-S."/>
            <person name="Ko S.-H."/>
            <person name="Shin Y."/>
            <person name="Lee J.-S."/>
        </authorList>
    </citation>
    <scope>NUCLEOTIDE SEQUENCE</scope>
    <source>
        <strain evidence="6">N237</strain>
    </source>
</reference>
<evidence type="ECO:0000259" key="5">
    <source>
        <dbReference type="PROSITE" id="PS50977"/>
    </source>
</evidence>
<organism evidence="6 7">
    <name type="scientific">Jatrophihabitans telluris</name>
    <dbReference type="NCBI Taxonomy" id="2038343"/>
    <lineage>
        <taxon>Bacteria</taxon>
        <taxon>Bacillati</taxon>
        <taxon>Actinomycetota</taxon>
        <taxon>Actinomycetes</taxon>
        <taxon>Jatrophihabitantales</taxon>
        <taxon>Jatrophihabitantaceae</taxon>
        <taxon>Jatrophihabitans</taxon>
    </lineage>
</organism>
<gene>
    <name evidence="6" type="ORF">M6D93_01845</name>
</gene>
<dbReference type="InterPro" id="IPR036271">
    <property type="entry name" value="Tet_transcr_reg_TetR-rel_C_sf"/>
</dbReference>
<dbReference type="Pfam" id="PF16859">
    <property type="entry name" value="TetR_C_11"/>
    <property type="match status" value="1"/>
</dbReference>
<evidence type="ECO:0000256" key="3">
    <source>
        <dbReference type="ARBA" id="ARBA00023163"/>
    </source>
</evidence>
<dbReference type="PANTHER" id="PTHR30055:SF148">
    <property type="entry name" value="TETR-FAMILY TRANSCRIPTIONAL REGULATOR"/>
    <property type="match status" value="1"/>
</dbReference>
<dbReference type="SUPFAM" id="SSF48498">
    <property type="entry name" value="Tetracyclin repressor-like, C-terminal domain"/>
    <property type="match status" value="1"/>
</dbReference>
<accession>A0ABY4QZV8</accession>
<dbReference type="InterPro" id="IPR011075">
    <property type="entry name" value="TetR_C"/>
</dbReference>
<dbReference type="InterPro" id="IPR050109">
    <property type="entry name" value="HTH-type_TetR-like_transc_reg"/>
</dbReference>
<keyword evidence="7" id="KW-1185">Reference proteome</keyword>
<keyword evidence="1" id="KW-0805">Transcription regulation</keyword>
<name>A0ABY4QZV8_9ACTN</name>
<keyword evidence="3" id="KW-0804">Transcription</keyword>
<protein>
    <submittedName>
        <fullName evidence="6">TetR/AcrR family transcriptional regulator</fullName>
    </submittedName>
</protein>
<dbReference type="EMBL" id="CP097332">
    <property type="protein sequence ID" value="UQX88757.1"/>
    <property type="molecule type" value="Genomic_DNA"/>
</dbReference>
<dbReference type="RefSeq" id="WP_249772468.1">
    <property type="nucleotide sequence ID" value="NZ_CP097332.1"/>
</dbReference>
<proteinExistence type="predicted"/>
<evidence type="ECO:0000313" key="6">
    <source>
        <dbReference type="EMBL" id="UQX88757.1"/>
    </source>
</evidence>
<dbReference type="PROSITE" id="PS50977">
    <property type="entry name" value="HTH_TETR_2"/>
    <property type="match status" value="1"/>
</dbReference>
<dbReference type="Proteomes" id="UP001056336">
    <property type="component" value="Chromosome"/>
</dbReference>
<dbReference type="Gene3D" id="1.10.10.60">
    <property type="entry name" value="Homeodomain-like"/>
    <property type="match status" value="1"/>
</dbReference>
<dbReference type="Gene3D" id="1.10.357.10">
    <property type="entry name" value="Tetracycline Repressor, domain 2"/>
    <property type="match status" value="1"/>
</dbReference>
<dbReference type="InterPro" id="IPR001647">
    <property type="entry name" value="HTH_TetR"/>
</dbReference>
<feature type="domain" description="HTH tetR-type" evidence="5">
    <location>
        <begin position="1"/>
        <end position="47"/>
    </location>
</feature>